<dbReference type="PANTHER" id="PTHR21047:SF2">
    <property type="entry name" value="THYMIDINE DIPHOSPHO-4-KETO-RHAMNOSE 3,5-EPIMERASE"/>
    <property type="match status" value="1"/>
</dbReference>
<dbReference type="GO" id="GO:0008830">
    <property type="term" value="F:dTDP-4-dehydrorhamnose 3,5-epimerase activity"/>
    <property type="evidence" value="ECO:0007669"/>
    <property type="project" value="UniProtKB-EC"/>
</dbReference>
<organism evidence="2 3">
    <name type="scientific">Jutongia hominis</name>
    <dbReference type="NCBI Taxonomy" id="2763664"/>
    <lineage>
        <taxon>Bacteria</taxon>
        <taxon>Bacillati</taxon>
        <taxon>Bacillota</taxon>
        <taxon>Clostridia</taxon>
        <taxon>Lachnospirales</taxon>
        <taxon>Lachnospiraceae</taxon>
        <taxon>Jutongia</taxon>
    </lineage>
</organism>
<dbReference type="Pfam" id="PF00908">
    <property type="entry name" value="dTDP_sugar_isom"/>
    <property type="match status" value="1"/>
</dbReference>
<dbReference type="InterPro" id="IPR011051">
    <property type="entry name" value="RmlC_Cupin_sf"/>
</dbReference>
<dbReference type="RefSeq" id="WP_249305773.1">
    <property type="nucleotide sequence ID" value="NZ_JACRSW010000040.1"/>
</dbReference>
<dbReference type="EC" id="5.1.3.13" evidence="1"/>
<dbReference type="InterPro" id="IPR000888">
    <property type="entry name" value="RmlC-like"/>
</dbReference>
<dbReference type="Proteomes" id="UP000637513">
    <property type="component" value="Unassembled WGS sequence"/>
</dbReference>
<dbReference type="NCBIfam" id="TIGR01221">
    <property type="entry name" value="rmlC"/>
    <property type="match status" value="1"/>
</dbReference>
<sequence length="185" mass="21296">MGKFQIEQCGQIEGLYLIQPTVFGDNRGYFMETYNYNEFKELGLDMVFVQDNQSKSTKGVLRGMHYQKEHTQGKLVRVISGKVYDVVVDIRKDSKTYGQWYGATLSAEEKNMMYVPEGFAHGFYVLSDTAEFLYKCTDFYDPSSEAGIMWNDPTIRIDWPIPEGETPIISEKDTKHPNFSSAIYL</sequence>
<dbReference type="SUPFAM" id="SSF51182">
    <property type="entry name" value="RmlC-like cupins"/>
    <property type="match status" value="1"/>
</dbReference>
<gene>
    <name evidence="2" type="primary">rfbC</name>
    <name evidence="2" type="ORF">H8700_11740</name>
</gene>
<accession>A0ABR7MYQ4</accession>
<comment type="function">
    <text evidence="1">Catalyzes the epimerization of the C3' and C5'positions of dTDP-6-deoxy-D-xylo-4-hexulose, forming dTDP-6-deoxy-L-lyxo-4-hexulose.</text>
</comment>
<comment type="subunit">
    <text evidence="1">Homodimer.</text>
</comment>
<reference evidence="2 3" key="1">
    <citation type="submission" date="2020-08" db="EMBL/GenBank/DDBJ databases">
        <title>Genome public.</title>
        <authorList>
            <person name="Liu C."/>
            <person name="Sun Q."/>
        </authorList>
    </citation>
    <scope>NUCLEOTIDE SEQUENCE [LARGE SCALE GENOMIC DNA]</scope>
    <source>
        <strain evidence="2 3">BX3</strain>
    </source>
</reference>
<evidence type="ECO:0000256" key="1">
    <source>
        <dbReference type="RuleBase" id="RU364069"/>
    </source>
</evidence>
<evidence type="ECO:0000313" key="2">
    <source>
        <dbReference type="EMBL" id="MBC8558367.1"/>
    </source>
</evidence>
<keyword evidence="1 2" id="KW-0413">Isomerase</keyword>
<proteinExistence type="inferred from homology"/>
<comment type="similarity">
    <text evidence="1">Belongs to the dTDP-4-dehydrorhamnose 3,5-epimerase family.</text>
</comment>
<evidence type="ECO:0000313" key="3">
    <source>
        <dbReference type="Proteomes" id="UP000637513"/>
    </source>
</evidence>
<comment type="catalytic activity">
    <reaction evidence="1">
        <text>dTDP-4-dehydro-6-deoxy-alpha-D-glucose = dTDP-4-dehydro-beta-L-rhamnose</text>
        <dbReference type="Rhea" id="RHEA:16969"/>
        <dbReference type="ChEBI" id="CHEBI:57649"/>
        <dbReference type="ChEBI" id="CHEBI:62830"/>
        <dbReference type="EC" id="5.1.3.13"/>
    </reaction>
</comment>
<comment type="pathway">
    <text evidence="1">Carbohydrate biosynthesis; dTDP-L-rhamnose biosynthesis.</text>
</comment>
<protein>
    <recommendedName>
        <fullName evidence="1">dTDP-4-dehydrorhamnose 3,5-epimerase</fullName>
        <ecNumber evidence="1">5.1.3.13</ecNumber>
    </recommendedName>
    <alternativeName>
        <fullName evidence="1">Thymidine diphospho-4-keto-rhamnose 3,5-epimerase</fullName>
    </alternativeName>
</protein>
<dbReference type="Gene3D" id="2.60.120.10">
    <property type="entry name" value="Jelly Rolls"/>
    <property type="match status" value="1"/>
</dbReference>
<dbReference type="PANTHER" id="PTHR21047">
    <property type="entry name" value="DTDP-6-DEOXY-D-GLUCOSE-3,5 EPIMERASE"/>
    <property type="match status" value="1"/>
</dbReference>
<dbReference type="CDD" id="cd00438">
    <property type="entry name" value="cupin_RmlC"/>
    <property type="match status" value="1"/>
</dbReference>
<dbReference type="EMBL" id="JACRSW010000040">
    <property type="protein sequence ID" value="MBC8558367.1"/>
    <property type="molecule type" value="Genomic_DNA"/>
</dbReference>
<name>A0ABR7MYQ4_9FIRM</name>
<comment type="caution">
    <text evidence="2">The sequence shown here is derived from an EMBL/GenBank/DDBJ whole genome shotgun (WGS) entry which is preliminary data.</text>
</comment>
<keyword evidence="3" id="KW-1185">Reference proteome</keyword>
<dbReference type="InterPro" id="IPR014710">
    <property type="entry name" value="RmlC-like_jellyroll"/>
</dbReference>